<organism evidence="3 4">
    <name type="scientific">Electrophorus voltai</name>
    <dbReference type="NCBI Taxonomy" id="2609070"/>
    <lineage>
        <taxon>Eukaryota</taxon>
        <taxon>Metazoa</taxon>
        <taxon>Chordata</taxon>
        <taxon>Craniata</taxon>
        <taxon>Vertebrata</taxon>
        <taxon>Euteleostomi</taxon>
        <taxon>Actinopterygii</taxon>
        <taxon>Neopterygii</taxon>
        <taxon>Teleostei</taxon>
        <taxon>Ostariophysi</taxon>
        <taxon>Gymnotiformes</taxon>
        <taxon>Gymnotoidei</taxon>
        <taxon>Gymnotidae</taxon>
        <taxon>Electrophorus</taxon>
    </lineage>
</organism>
<evidence type="ECO:0000256" key="1">
    <source>
        <dbReference type="SAM" id="MobiDB-lite"/>
    </source>
</evidence>
<feature type="non-terminal residue" evidence="3">
    <location>
        <position position="354"/>
    </location>
</feature>
<reference evidence="3" key="1">
    <citation type="submission" date="2023-03" db="EMBL/GenBank/DDBJ databases">
        <title>Electrophorus voltai genome.</title>
        <authorList>
            <person name="Bian C."/>
        </authorList>
    </citation>
    <scope>NUCLEOTIDE SEQUENCE</scope>
    <source>
        <strain evidence="3">CB-2022</strain>
        <tissue evidence="3">Muscle</tissue>
    </source>
</reference>
<comment type="caution">
    <text evidence="3">The sequence shown here is derived from an EMBL/GenBank/DDBJ whole genome shotgun (WGS) entry which is preliminary data.</text>
</comment>
<feature type="compositionally biased region" description="Polar residues" evidence="1">
    <location>
        <begin position="294"/>
        <end position="303"/>
    </location>
</feature>
<proteinExistence type="predicted"/>
<evidence type="ECO:0000313" key="4">
    <source>
        <dbReference type="Proteomes" id="UP001239994"/>
    </source>
</evidence>
<dbReference type="EMBL" id="JAROKS010000018">
    <property type="protein sequence ID" value="KAK1793681.1"/>
    <property type="molecule type" value="Genomic_DNA"/>
</dbReference>
<evidence type="ECO:0000313" key="3">
    <source>
        <dbReference type="EMBL" id="KAK1793681.1"/>
    </source>
</evidence>
<protein>
    <recommendedName>
        <fullName evidence="2">DUF6729 domain-containing protein</fullName>
    </recommendedName>
</protein>
<feature type="region of interest" description="Disordered" evidence="1">
    <location>
        <begin position="262"/>
        <end position="354"/>
    </location>
</feature>
<accession>A0AAD9DTS8</accession>
<name>A0AAD9DTS8_9TELE</name>
<feature type="domain" description="DUF6729" evidence="2">
    <location>
        <begin position="2"/>
        <end position="117"/>
    </location>
</feature>
<dbReference type="PANTHER" id="PTHR24401:SF29">
    <property type="entry name" value="SI:CH211-243P7.3-RELATED"/>
    <property type="match status" value="1"/>
</dbReference>
<gene>
    <name evidence="3" type="ORF">P4O66_012043</name>
</gene>
<dbReference type="AlphaFoldDB" id="A0AAD9DTS8"/>
<dbReference type="Pfam" id="PF20499">
    <property type="entry name" value="DUF6729"/>
    <property type="match status" value="1"/>
</dbReference>
<sequence length="354" mass="39809">KHLRLWWLPPGPRLVYAQPLSSPDAFFRSRLFLWMPYRMWAFKLLCVQPECRRLGHKLTACGLYKTVRRVLDFSGWYFMATEYLEGHCCKKKVAGWSQDILEQLDPIHREKFLFTLYLHESLGPDGVPGYHHVVNLADSLVDLRHQAFVTQQRVDSIIALWDKRPESDTGSWPSVSRLVEDVCLALCRLHLAGQTIAGTRVNRWAAVMRDYGVIRDVVLGSPGLVTRTRIQLFELNQRTLTQWYNARKKKQEQDVLHLSVGQSSTPMVAPEPLPPALNKLPERPTHGHPAFDFNIQQDASGQAFQRVRGQPPLPPGETLTSSGLEGDAASATAATPAAPAAPAGPKVPLTTAWR</sequence>
<feature type="compositionally biased region" description="Low complexity" evidence="1">
    <location>
        <begin position="328"/>
        <end position="343"/>
    </location>
</feature>
<dbReference type="PANTHER" id="PTHR24401">
    <property type="entry name" value="SI:CH211-243P7.3-RELATED"/>
    <property type="match status" value="1"/>
</dbReference>
<dbReference type="InterPro" id="IPR046616">
    <property type="entry name" value="DUF6729"/>
</dbReference>
<keyword evidence="4" id="KW-1185">Reference proteome</keyword>
<dbReference type="Proteomes" id="UP001239994">
    <property type="component" value="Unassembled WGS sequence"/>
</dbReference>
<evidence type="ECO:0000259" key="2">
    <source>
        <dbReference type="Pfam" id="PF20499"/>
    </source>
</evidence>